<reference evidence="2 3" key="1">
    <citation type="submission" date="2024-02" db="EMBL/GenBank/DDBJ databases">
        <authorList>
            <person name="Chen Y."/>
            <person name="Shah S."/>
            <person name="Dougan E. K."/>
            <person name="Thang M."/>
            <person name="Chan C."/>
        </authorList>
    </citation>
    <scope>NUCLEOTIDE SEQUENCE [LARGE SCALE GENOMIC DNA]</scope>
</reference>
<feature type="compositionally biased region" description="Acidic residues" evidence="1">
    <location>
        <begin position="40"/>
        <end position="54"/>
    </location>
</feature>
<gene>
    <name evidence="2" type="ORF">SCF082_LOCUS38779</name>
</gene>
<dbReference type="EMBL" id="CAXAMM010038851">
    <property type="protein sequence ID" value="CAK9081499.1"/>
    <property type="molecule type" value="Genomic_DNA"/>
</dbReference>
<evidence type="ECO:0000256" key="1">
    <source>
        <dbReference type="SAM" id="MobiDB-lite"/>
    </source>
</evidence>
<name>A0ABP0Q2U1_9DINO</name>
<evidence type="ECO:0000313" key="2">
    <source>
        <dbReference type="EMBL" id="CAK9081499.1"/>
    </source>
</evidence>
<protein>
    <submittedName>
        <fullName evidence="2">Uncharacterized protein</fullName>
    </submittedName>
</protein>
<proteinExistence type="predicted"/>
<evidence type="ECO:0000313" key="3">
    <source>
        <dbReference type="Proteomes" id="UP001642464"/>
    </source>
</evidence>
<dbReference type="Proteomes" id="UP001642464">
    <property type="component" value="Unassembled WGS sequence"/>
</dbReference>
<sequence>MGEAVALDRGEAVHELTREEWLTVCTKRIPKDPDWKSDAEAENGDLLGEDDDEEDAVQEVADAPTREAFKALRGSYKNTFEFVKALYADPLLQRRMRMIVDGCGPLHSEYKLQLKRESEGQESMLAFACERAIGKTWYGTICETFALATSSTITDRLQLTPNVFNQPMDIDGMEADDDLKTEKLLLSEFFSLIVNLASNRAWTQAFYGLTFPFCCARLLSAEGASVTVVSRLARGILKLEKAVNDKPQLEVLQRLLADIGTNCWVVTRECFITGMNANWNIEDPEVLHMCFALFAGPNNTKQTLENTFSSLKDAVKRFNRNTKNCGPTTKWCYACTAPYAKEGGLPQVELDASDFMEFHQAGLSCTKWLKEHPFNALKHSVADAVPSPGDVVAETRKAGPDQNPASAAAAALVLSTMDNSFENVGDAWAGALD</sequence>
<feature type="compositionally biased region" description="Basic and acidic residues" evidence="1">
    <location>
        <begin position="30"/>
        <end position="39"/>
    </location>
</feature>
<keyword evidence="3" id="KW-1185">Reference proteome</keyword>
<feature type="region of interest" description="Disordered" evidence="1">
    <location>
        <begin position="30"/>
        <end position="54"/>
    </location>
</feature>
<accession>A0ABP0Q2U1</accession>
<organism evidence="2 3">
    <name type="scientific">Durusdinium trenchii</name>
    <dbReference type="NCBI Taxonomy" id="1381693"/>
    <lineage>
        <taxon>Eukaryota</taxon>
        <taxon>Sar</taxon>
        <taxon>Alveolata</taxon>
        <taxon>Dinophyceae</taxon>
        <taxon>Suessiales</taxon>
        <taxon>Symbiodiniaceae</taxon>
        <taxon>Durusdinium</taxon>
    </lineage>
</organism>
<comment type="caution">
    <text evidence="2">The sequence shown here is derived from an EMBL/GenBank/DDBJ whole genome shotgun (WGS) entry which is preliminary data.</text>
</comment>